<reference evidence="2" key="1">
    <citation type="journal article" date="2019" name="Int. J. Syst. Evol. Microbiol.">
        <title>The Global Catalogue of Microorganisms (GCM) 10K type strain sequencing project: providing services to taxonomists for standard genome sequencing and annotation.</title>
        <authorList>
            <consortium name="The Broad Institute Genomics Platform"/>
            <consortium name="The Broad Institute Genome Sequencing Center for Infectious Disease"/>
            <person name="Wu L."/>
            <person name="Ma J."/>
        </authorList>
    </citation>
    <scope>NUCLEOTIDE SEQUENCE [LARGE SCALE GENOMIC DNA]</scope>
    <source>
        <strain evidence="2">CECT 7184</strain>
    </source>
</reference>
<accession>A0ABT8D4N8</accession>
<gene>
    <name evidence="1" type="ORF">QW060_25255</name>
</gene>
<dbReference type="EMBL" id="JAUFQU010000078">
    <property type="protein sequence ID" value="MDN3710184.1"/>
    <property type="molecule type" value="Genomic_DNA"/>
</dbReference>
<evidence type="ECO:0000313" key="1">
    <source>
        <dbReference type="EMBL" id="MDN3710184.1"/>
    </source>
</evidence>
<keyword evidence="2" id="KW-1185">Reference proteome</keyword>
<dbReference type="Proteomes" id="UP001242368">
    <property type="component" value="Unassembled WGS sequence"/>
</dbReference>
<name>A0ABT8D4N8_9FLAO</name>
<evidence type="ECO:0000313" key="2">
    <source>
        <dbReference type="Proteomes" id="UP001242368"/>
    </source>
</evidence>
<comment type="caution">
    <text evidence="1">The sequence shown here is derived from an EMBL/GenBank/DDBJ whole genome shotgun (WGS) entry which is preliminary data.</text>
</comment>
<protein>
    <submittedName>
        <fullName evidence="1">Uncharacterized protein</fullName>
    </submittedName>
</protein>
<dbReference type="RefSeq" id="WP_290365419.1">
    <property type="nucleotide sequence ID" value="NZ_JAUFQU010000078.1"/>
</dbReference>
<proteinExistence type="predicted"/>
<sequence>MNLDLANEYGFSFWKMDYDYDFHYDKSAVLPWQVQIPRNGI</sequence>
<organism evidence="1 2">
    <name type="scientific">Paenimyroides ceti</name>
    <dbReference type="NCBI Taxonomy" id="395087"/>
    <lineage>
        <taxon>Bacteria</taxon>
        <taxon>Pseudomonadati</taxon>
        <taxon>Bacteroidota</taxon>
        <taxon>Flavobacteriia</taxon>
        <taxon>Flavobacteriales</taxon>
        <taxon>Flavobacteriaceae</taxon>
        <taxon>Paenimyroides</taxon>
    </lineage>
</organism>